<dbReference type="GO" id="GO:0005524">
    <property type="term" value="F:ATP binding"/>
    <property type="evidence" value="ECO:0007669"/>
    <property type="project" value="UniProtKB-KW"/>
</dbReference>
<dbReference type="GO" id="GO:0007165">
    <property type="term" value="P:signal transduction"/>
    <property type="evidence" value="ECO:0007669"/>
    <property type="project" value="TreeGrafter"/>
</dbReference>
<protein>
    <submittedName>
        <fullName evidence="7">CBL-interacting serine/threonine-protein kinase 7</fullName>
    </submittedName>
</protein>
<dbReference type="PROSITE" id="PS50011">
    <property type="entry name" value="PROTEIN_KINASE_DOM"/>
    <property type="match status" value="1"/>
</dbReference>
<evidence type="ECO:0000256" key="5">
    <source>
        <dbReference type="ARBA" id="ARBA00022840"/>
    </source>
</evidence>
<accession>A0AAV9ELF1</accession>
<dbReference type="Pfam" id="PF00069">
    <property type="entry name" value="Pkinase"/>
    <property type="match status" value="1"/>
</dbReference>
<dbReference type="AlphaFoldDB" id="A0AAV9ELF1"/>
<keyword evidence="4 7" id="KW-0418">Kinase</keyword>
<keyword evidence="8" id="KW-1185">Reference proteome</keyword>
<evidence type="ECO:0000256" key="3">
    <source>
        <dbReference type="ARBA" id="ARBA00022741"/>
    </source>
</evidence>
<sequence length="113" mass="12124">MEDLIGLVHFFTASSGIIRASFSNLKIPRKPNPNPTPPYGRLLEPLGVAHRDVKPQNLLLDRDGSLKVSDFGLSALGDILSLRTACGTPAYTASEVLARRGYDGARADAWSCG</sequence>
<dbReference type="EMBL" id="JAUJYO010000006">
    <property type="protein sequence ID" value="KAK1314586.1"/>
    <property type="molecule type" value="Genomic_DNA"/>
</dbReference>
<dbReference type="GO" id="GO:0004674">
    <property type="term" value="F:protein serine/threonine kinase activity"/>
    <property type="evidence" value="ECO:0007669"/>
    <property type="project" value="UniProtKB-KW"/>
</dbReference>
<dbReference type="SUPFAM" id="SSF56112">
    <property type="entry name" value="Protein kinase-like (PK-like)"/>
    <property type="match status" value="1"/>
</dbReference>
<dbReference type="InterPro" id="IPR008271">
    <property type="entry name" value="Ser/Thr_kinase_AS"/>
</dbReference>
<name>A0AAV9ELF1_ACOCL</name>
<evidence type="ECO:0000313" key="7">
    <source>
        <dbReference type="EMBL" id="KAK1314586.1"/>
    </source>
</evidence>
<organism evidence="7 8">
    <name type="scientific">Acorus calamus</name>
    <name type="common">Sweet flag</name>
    <dbReference type="NCBI Taxonomy" id="4465"/>
    <lineage>
        <taxon>Eukaryota</taxon>
        <taxon>Viridiplantae</taxon>
        <taxon>Streptophyta</taxon>
        <taxon>Embryophyta</taxon>
        <taxon>Tracheophyta</taxon>
        <taxon>Spermatophyta</taxon>
        <taxon>Magnoliopsida</taxon>
        <taxon>Liliopsida</taxon>
        <taxon>Acoraceae</taxon>
        <taxon>Acorus</taxon>
    </lineage>
</organism>
<keyword evidence="3" id="KW-0547">Nucleotide-binding</keyword>
<keyword evidence="5" id="KW-0067">ATP-binding</keyword>
<dbReference type="Proteomes" id="UP001180020">
    <property type="component" value="Unassembled WGS sequence"/>
</dbReference>
<dbReference type="Gene3D" id="1.10.510.10">
    <property type="entry name" value="Transferase(Phosphotransferase) domain 1"/>
    <property type="match status" value="1"/>
</dbReference>
<dbReference type="PROSITE" id="PS00108">
    <property type="entry name" value="PROTEIN_KINASE_ST"/>
    <property type="match status" value="1"/>
</dbReference>
<evidence type="ECO:0000256" key="4">
    <source>
        <dbReference type="ARBA" id="ARBA00022777"/>
    </source>
</evidence>
<evidence type="ECO:0000313" key="8">
    <source>
        <dbReference type="Proteomes" id="UP001180020"/>
    </source>
</evidence>
<evidence type="ECO:0000259" key="6">
    <source>
        <dbReference type="PROSITE" id="PS50011"/>
    </source>
</evidence>
<evidence type="ECO:0000256" key="2">
    <source>
        <dbReference type="ARBA" id="ARBA00022679"/>
    </source>
</evidence>
<dbReference type="PANTHER" id="PTHR43895:SF33">
    <property type="entry name" value="PROTEIN KINASE DOMAIN-CONTAINING PROTEIN"/>
    <property type="match status" value="1"/>
</dbReference>
<proteinExistence type="predicted"/>
<keyword evidence="2" id="KW-0808">Transferase</keyword>
<reference evidence="7" key="1">
    <citation type="journal article" date="2023" name="Nat. Commun.">
        <title>Diploid and tetraploid genomes of Acorus and the evolution of monocots.</title>
        <authorList>
            <person name="Ma L."/>
            <person name="Liu K.W."/>
            <person name="Li Z."/>
            <person name="Hsiao Y.Y."/>
            <person name="Qi Y."/>
            <person name="Fu T."/>
            <person name="Tang G.D."/>
            <person name="Zhang D."/>
            <person name="Sun W.H."/>
            <person name="Liu D.K."/>
            <person name="Li Y."/>
            <person name="Chen G.Z."/>
            <person name="Liu X.D."/>
            <person name="Liao X.Y."/>
            <person name="Jiang Y.T."/>
            <person name="Yu X."/>
            <person name="Hao Y."/>
            <person name="Huang J."/>
            <person name="Zhao X.W."/>
            <person name="Ke S."/>
            <person name="Chen Y.Y."/>
            <person name="Wu W.L."/>
            <person name="Hsu J.L."/>
            <person name="Lin Y.F."/>
            <person name="Huang M.D."/>
            <person name="Li C.Y."/>
            <person name="Huang L."/>
            <person name="Wang Z.W."/>
            <person name="Zhao X."/>
            <person name="Zhong W.Y."/>
            <person name="Peng D.H."/>
            <person name="Ahmad S."/>
            <person name="Lan S."/>
            <person name="Zhang J.S."/>
            <person name="Tsai W.C."/>
            <person name="Van de Peer Y."/>
            <person name="Liu Z.J."/>
        </authorList>
    </citation>
    <scope>NUCLEOTIDE SEQUENCE</scope>
    <source>
        <strain evidence="7">CP</strain>
    </source>
</reference>
<dbReference type="InterPro" id="IPR000719">
    <property type="entry name" value="Prot_kinase_dom"/>
</dbReference>
<keyword evidence="1" id="KW-0723">Serine/threonine-protein kinase</keyword>
<feature type="domain" description="Protein kinase" evidence="6">
    <location>
        <begin position="1"/>
        <end position="113"/>
    </location>
</feature>
<dbReference type="PANTHER" id="PTHR43895">
    <property type="entry name" value="CALCIUM/CALMODULIN-DEPENDENT PROTEIN KINASE KINASE-RELATED"/>
    <property type="match status" value="1"/>
</dbReference>
<evidence type="ECO:0000256" key="1">
    <source>
        <dbReference type="ARBA" id="ARBA00022527"/>
    </source>
</evidence>
<comment type="caution">
    <text evidence="7">The sequence shown here is derived from an EMBL/GenBank/DDBJ whole genome shotgun (WGS) entry which is preliminary data.</text>
</comment>
<reference evidence="7" key="2">
    <citation type="submission" date="2023-06" db="EMBL/GenBank/DDBJ databases">
        <authorList>
            <person name="Ma L."/>
            <person name="Liu K.-W."/>
            <person name="Li Z."/>
            <person name="Hsiao Y.-Y."/>
            <person name="Qi Y."/>
            <person name="Fu T."/>
            <person name="Tang G."/>
            <person name="Zhang D."/>
            <person name="Sun W.-H."/>
            <person name="Liu D.-K."/>
            <person name="Li Y."/>
            <person name="Chen G.-Z."/>
            <person name="Liu X.-D."/>
            <person name="Liao X.-Y."/>
            <person name="Jiang Y.-T."/>
            <person name="Yu X."/>
            <person name="Hao Y."/>
            <person name="Huang J."/>
            <person name="Zhao X.-W."/>
            <person name="Ke S."/>
            <person name="Chen Y.-Y."/>
            <person name="Wu W.-L."/>
            <person name="Hsu J.-L."/>
            <person name="Lin Y.-F."/>
            <person name="Huang M.-D."/>
            <person name="Li C.-Y."/>
            <person name="Huang L."/>
            <person name="Wang Z.-W."/>
            <person name="Zhao X."/>
            <person name="Zhong W.-Y."/>
            <person name="Peng D.-H."/>
            <person name="Ahmad S."/>
            <person name="Lan S."/>
            <person name="Zhang J.-S."/>
            <person name="Tsai W.-C."/>
            <person name="Van De Peer Y."/>
            <person name="Liu Z.-J."/>
        </authorList>
    </citation>
    <scope>NUCLEOTIDE SEQUENCE</scope>
    <source>
        <strain evidence="7">CP</strain>
        <tissue evidence="7">Leaves</tissue>
    </source>
</reference>
<gene>
    <name evidence="7" type="primary">CIPK7</name>
    <name evidence="7" type="ORF">QJS10_CPA06g01836</name>
</gene>
<dbReference type="InterPro" id="IPR011009">
    <property type="entry name" value="Kinase-like_dom_sf"/>
</dbReference>